<feature type="region of interest" description="Disordered" evidence="1">
    <location>
        <begin position="1"/>
        <end position="22"/>
    </location>
</feature>
<name>A0ABR1ILH0_9AGAR</name>
<feature type="region of interest" description="Disordered" evidence="1">
    <location>
        <begin position="573"/>
        <end position="920"/>
    </location>
</feature>
<feature type="compositionally biased region" description="Acidic residues" evidence="1">
    <location>
        <begin position="1034"/>
        <end position="1093"/>
    </location>
</feature>
<feature type="compositionally biased region" description="Basic and acidic residues" evidence="1">
    <location>
        <begin position="622"/>
        <end position="642"/>
    </location>
</feature>
<dbReference type="PANTHER" id="PTHR15439">
    <property type="entry name" value="RETINOBLASTOMA-BINDING PROTEIN 6"/>
    <property type="match status" value="1"/>
</dbReference>
<dbReference type="PANTHER" id="PTHR15439:SF0">
    <property type="entry name" value="CELL DIVISION CYCLE AND APOPTOSIS REGULATOR PROTEIN 1-RELATED"/>
    <property type="match status" value="1"/>
</dbReference>
<keyword evidence="3" id="KW-1185">Reference proteome</keyword>
<feature type="compositionally biased region" description="Basic and acidic residues" evidence="1">
    <location>
        <begin position="898"/>
        <end position="908"/>
    </location>
</feature>
<feature type="compositionally biased region" description="Acidic residues" evidence="1">
    <location>
        <begin position="595"/>
        <end position="606"/>
    </location>
</feature>
<feature type="region of interest" description="Disordered" evidence="1">
    <location>
        <begin position="1316"/>
        <end position="1372"/>
    </location>
</feature>
<feature type="compositionally biased region" description="Low complexity" evidence="1">
    <location>
        <begin position="706"/>
        <end position="716"/>
    </location>
</feature>
<reference evidence="2 3" key="1">
    <citation type="submission" date="2024-01" db="EMBL/GenBank/DDBJ databases">
        <title>A draft genome for the cacao thread blight pathogen Marasmiellus scandens.</title>
        <authorList>
            <person name="Baruah I.K."/>
            <person name="Leung J."/>
            <person name="Bukari Y."/>
            <person name="Amoako-Attah I."/>
            <person name="Meinhardt L.W."/>
            <person name="Bailey B.A."/>
            <person name="Cohen S.P."/>
        </authorList>
    </citation>
    <scope>NUCLEOTIDE SEQUENCE [LARGE SCALE GENOMIC DNA]</scope>
    <source>
        <strain evidence="2 3">GH-19</strain>
    </source>
</reference>
<feature type="region of interest" description="Disordered" evidence="1">
    <location>
        <begin position="1031"/>
        <end position="1093"/>
    </location>
</feature>
<dbReference type="EMBL" id="JBANRG010000102">
    <property type="protein sequence ID" value="KAK7435753.1"/>
    <property type="molecule type" value="Genomic_DNA"/>
</dbReference>
<evidence type="ECO:0000256" key="1">
    <source>
        <dbReference type="SAM" id="MobiDB-lite"/>
    </source>
</evidence>
<feature type="compositionally biased region" description="Low complexity" evidence="1">
    <location>
        <begin position="855"/>
        <end position="864"/>
    </location>
</feature>
<feature type="compositionally biased region" description="Polar residues" evidence="1">
    <location>
        <begin position="805"/>
        <end position="815"/>
    </location>
</feature>
<proteinExistence type="predicted"/>
<feature type="compositionally biased region" description="Low complexity" evidence="1">
    <location>
        <begin position="276"/>
        <end position="291"/>
    </location>
</feature>
<dbReference type="Proteomes" id="UP001498398">
    <property type="component" value="Unassembled WGS sequence"/>
</dbReference>
<dbReference type="InterPro" id="IPR033489">
    <property type="entry name" value="RBBP6"/>
</dbReference>
<sequence length="1389" mass="151851">MTNKKRPEDKLTPGRPAWHHDKKEARLKWLKSQIPERQKCGNSKMVGLFLTITMTHFMGKFGFYDDKAGVAIPPVLNYEDPTPGADIEYEPQVPSDGQQTQETSNQASATGSQAAQSTSTPIAENQRPLSPDKATTAAPNASDTDGQVSTAPMPTSTSPVPDGATSVAPGIAMLSSMPDGTTSAAPSIAMPVHQSQNSGAHESPRPPTDKAKDPTDPVMSAAVVDSPAVATSAVAVDSAAPTSFTPPAAVTSTAPTAAGEKSSAPEPTPTNPSPTPSTSTPAAISTAAPTPATQTFSIGSIKGIEDEKLHSAVEMLGWIGLGAEEIEMRREGFQNLRAKLQTWFAGQLRKVGESGKALITKIAEASGKAAPKPQRMHDVQMFIWEYYNDYIKVALEVEMERLQVEFQTWRTANPTASNDEVKKKRPVQVGVQTALAIRILAEQSEEFQKEISALADEELSKRTVEWKEHKKTGKDAKVKTPEEWAASLQMWGPEASRITSAIGEEIGMPGITAFVGPNPLSMGDIDLYLTSVGTTPSGLSWPQYDLEAYKVFRRSMIAFAKNIFPHKVRAARSLQQQPSGPLVKVWGSGDASAINDDETDSEPEEEQQSRQKPGPGRNSSGLKERGGKKSKRSGKDVEESSGKKRKRSGEDIEVNSGKKRKGSGEDTEETSGKKQKKSGKGTEEKIGKQAKKDPSKADPPKKKSSVKTAKSKATVSSDDESSDDVPLRSLVKETTTSKKAATSAKAASSSTKPTPSSSTKRKAPSPKKPTPTGKKSVTVEKPAAPAPTQAATKPRPKPKPIARNLKTSKTPTTAAQADIPRTASTLNSDTEIIPPTPDDILSPAASENDTPGDDTSAAATGIAIPGPPASDQETSGKSDEPSSSATATKPNNASPTTSDKETSGKVDEPSSSVTAAKPDNALAGPAGIAIHPAPVDTHAAEVSFMKPFQPAINSRAAEAEAWNLVHSYACNPDGNMAQLHTKLKSILGDAYNVANWNSAVQSATDEDGDLQRAAAKVRSMAPSFVFFCERNNNDEDSEEDKDNAQQDNEEQDEDNEDNEEQDEDNEDNEEQDEDNEDNEEQDEDDNEEQDEDGNDELAYDETQEISVWNHPGCMFWRPWIKDSVRRWKEALQERDIDMAENWVSTFEEMMDSWLRLEEVREYQEYAGKIESSKELDWIEEWRADEVRYAVWPGKWSWDELKEELQAIEQWWKDVRPERDLEKEKQRKGKKKQEEQEELDWAPLDQTSGLDGFWMFLVAMISVMLHRHNDEGPMFEMFAWQADWQLLAEDMVQVMKQVVEDGVEALPTETVAVKLPKRTTRGQKRMLEEQEKDKKKDEDEMDEPKAKKARGNKTGAKTEAPAMQETRSKAATIAMATEPPIVVTVMHSYR</sequence>
<evidence type="ECO:0000313" key="2">
    <source>
        <dbReference type="EMBL" id="KAK7435753.1"/>
    </source>
</evidence>
<organism evidence="2 3">
    <name type="scientific">Marasmiellus scandens</name>
    <dbReference type="NCBI Taxonomy" id="2682957"/>
    <lineage>
        <taxon>Eukaryota</taxon>
        <taxon>Fungi</taxon>
        <taxon>Dikarya</taxon>
        <taxon>Basidiomycota</taxon>
        <taxon>Agaricomycotina</taxon>
        <taxon>Agaricomycetes</taxon>
        <taxon>Agaricomycetidae</taxon>
        <taxon>Agaricales</taxon>
        <taxon>Marasmiineae</taxon>
        <taxon>Omphalotaceae</taxon>
        <taxon>Marasmiellus</taxon>
    </lineage>
</organism>
<accession>A0ABR1ILH0</accession>
<comment type="caution">
    <text evidence="2">The sequence shown here is derived from an EMBL/GenBank/DDBJ whole genome shotgun (WGS) entry which is preliminary data.</text>
</comment>
<feature type="compositionally biased region" description="Polar residues" evidence="1">
    <location>
        <begin position="881"/>
        <end position="897"/>
    </location>
</feature>
<feature type="compositionally biased region" description="Polar residues" evidence="1">
    <location>
        <begin position="137"/>
        <end position="159"/>
    </location>
</feature>
<gene>
    <name evidence="2" type="ORF">VKT23_019450</name>
</gene>
<protein>
    <submittedName>
        <fullName evidence="2">Uncharacterized protein</fullName>
    </submittedName>
</protein>
<feature type="compositionally biased region" description="Low complexity" evidence="1">
    <location>
        <begin position="238"/>
        <end position="265"/>
    </location>
</feature>
<evidence type="ECO:0000313" key="3">
    <source>
        <dbReference type="Proteomes" id="UP001498398"/>
    </source>
</evidence>
<feature type="region of interest" description="Disordered" evidence="1">
    <location>
        <begin position="81"/>
        <end position="218"/>
    </location>
</feature>
<feature type="compositionally biased region" description="Low complexity" evidence="1">
    <location>
        <begin position="737"/>
        <end position="758"/>
    </location>
</feature>
<feature type="compositionally biased region" description="Basic and acidic residues" evidence="1">
    <location>
        <begin position="1324"/>
        <end position="1345"/>
    </location>
</feature>
<feature type="compositionally biased region" description="Basic and acidic residues" evidence="1">
    <location>
        <begin position="202"/>
        <end position="215"/>
    </location>
</feature>
<feature type="region of interest" description="Disordered" evidence="1">
    <location>
        <begin position="238"/>
        <end position="291"/>
    </location>
</feature>
<feature type="compositionally biased region" description="Low complexity" evidence="1">
    <location>
        <begin position="103"/>
        <end position="120"/>
    </location>
</feature>
<feature type="compositionally biased region" description="Basic and acidic residues" evidence="1">
    <location>
        <begin position="680"/>
        <end position="701"/>
    </location>
</feature>
<feature type="compositionally biased region" description="Pro residues" evidence="1">
    <location>
        <begin position="266"/>
        <end position="275"/>
    </location>
</feature>
<feature type="compositionally biased region" description="Low complexity" evidence="1">
    <location>
        <begin position="770"/>
        <end position="793"/>
    </location>
</feature>